<dbReference type="EC" id="3.2.1.8" evidence="8"/>
<dbReference type="PANTHER" id="PTHR31490">
    <property type="entry name" value="GLYCOSYL HYDROLASE"/>
    <property type="match status" value="1"/>
</dbReference>
<dbReference type="InterPro" id="IPR044846">
    <property type="entry name" value="GH10"/>
</dbReference>
<organism evidence="12 13">
    <name type="scientific">Clostridium cellulovorans (strain ATCC 35296 / DSM 3052 / OCM 3 / 743B)</name>
    <dbReference type="NCBI Taxonomy" id="573061"/>
    <lineage>
        <taxon>Bacteria</taxon>
        <taxon>Bacillati</taxon>
        <taxon>Bacillota</taxon>
        <taxon>Clostridia</taxon>
        <taxon>Eubacteriales</taxon>
        <taxon>Clostridiaceae</taxon>
        <taxon>Clostridium</taxon>
    </lineage>
</organism>
<evidence type="ECO:0000256" key="9">
    <source>
        <dbReference type="SAM" id="SignalP"/>
    </source>
</evidence>
<dbReference type="PROSITE" id="PS00018">
    <property type="entry name" value="EF_HAND_1"/>
    <property type="match status" value="1"/>
</dbReference>
<keyword evidence="5 8" id="KW-0326">Glycosidase</keyword>
<dbReference type="PROSITE" id="PS00591">
    <property type="entry name" value="GH10_1"/>
    <property type="match status" value="1"/>
</dbReference>
<keyword evidence="2" id="KW-0677">Repeat</keyword>
<dbReference type="SMART" id="SM00633">
    <property type="entry name" value="Glyco_10"/>
    <property type="match status" value="1"/>
</dbReference>
<dbReference type="Pfam" id="PF02018">
    <property type="entry name" value="CBM_4_9"/>
    <property type="match status" value="1"/>
</dbReference>
<sequence length="607" mass="65982">MNLSKRLLSCVLSAGIVASAFAVATPVYAEDALLISSTFEGGTDGWSTMGTTTISPSTLSHSGNGSLYVSGRAASWAGPCNIRTDVLKAGNTYNLSSYVMYNDASAADTQPISFMLKYTDSTNKAFYVPIATVTVNKGEWTKIENTAYKIPAEATSAMIYWETTGTMINYYVDDVTAYGPSTFNPNVTAATPLKNVFGKYFDIGCAATPSEVSLQVAKDLVKTHYNNLTIGNELKPDYVLDKAACQASGNNVNPQVKLDSARSLLKYCAENNIEVRGHVLVWHSQTPSWFFKENFSDTGATVSKDVMNQRLENYIKNLFAAINAEFPTLKIYAWDVVNECYLDGGNLRTAGFPETAGKEASAWNLVYGDDSYIDNAFTYARKYAPAGVKLFYNDFNEYIQSKRNAIYTMAMRLKSKGIIDGIGMQSHLDMGFPDTNTYKAALTKFGSTGLEVQVTELDITTSDTSATGLANQATKYAAIMQSILDAKKAGTANITNVVFWGITDGTSWRATRLPLLFDGNYYPKPAFDSVVKLVPTSDYYTPGYALGDVNNDGKINALDLALVKKGLLSEFTDPAAKVAADVNKDGNTNAIDLALLKKYLLGQITSF</sequence>
<feature type="domain" description="Dockerin" evidence="11">
    <location>
        <begin position="542"/>
        <end position="607"/>
    </location>
</feature>
<dbReference type="InterPro" id="IPR016134">
    <property type="entry name" value="Dockerin_dom"/>
</dbReference>
<evidence type="ECO:0000256" key="7">
    <source>
        <dbReference type="PROSITE-ProRule" id="PRU10061"/>
    </source>
</evidence>
<dbReference type="OrthoDB" id="9809277at2"/>
<dbReference type="InterPro" id="IPR031158">
    <property type="entry name" value="GH10_AS"/>
</dbReference>
<dbReference type="EMBL" id="CP002160">
    <property type="protein sequence ID" value="ADL52595.1"/>
    <property type="molecule type" value="Genomic_DNA"/>
</dbReference>
<dbReference type="Gene3D" id="2.60.120.260">
    <property type="entry name" value="Galactose-binding domain-like"/>
    <property type="match status" value="1"/>
</dbReference>
<dbReference type="InterPro" id="IPR036439">
    <property type="entry name" value="Dockerin_dom_sf"/>
</dbReference>
<evidence type="ECO:0000256" key="5">
    <source>
        <dbReference type="ARBA" id="ARBA00023295"/>
    </source>
</evidence>
<feature type="domain" description="GH10" evidence="10">
    <location>
        <begin position="187"/>
        <end position="533"/>
    </location>
</feature>
<keyword evidence="3 8" id="KW-0378">Hydrolase</keyword>
<dbReference type="InterPro" id="IPR001000">
    <property type="entry name" value="GH10_dom"/>
</dbReference>
<dbReference type="PANTHER" id="PTHR31490:SF90">
    <property type="entry name" value="ENDO-1,4-BETA-XYLANASE A"/>
    <property type="match status" value="1"/>
</dbReference>
<evidence type="ECO:0000313" key="12">
    <source>
        <dbReference type="EMBL" id="ADL52595.1"/>
    </source>
</evidence>
<dbReference type="SUPFAM" id="SSF49785">
    <property type="entry name" value="Galactose-binding domain-like"/>
    <property type="match status" value="1"/>
</dbReference>
<dbReference type="Gene3D" id="3.20.20.80">
    <property type="entry name" value="Glycosidases"/>
    <property type="match status" value="1"/>
</dbReference>
<dbReference type="RefSeq" id="WP_010075688.1">
    <property type="nucleotide sequence ID" value="NC_014393.1"/>
</dbReference>
<evidence type="ECO:0000256" key="1">
    <source>
        <dbReference type="ARBA" id="ARBA00007495"/>
    </source>
</evidence>
<protein>
    <recommendedName>
        <fullName evidence="8">Beta-xylanase</fullName>
        <ecNumber evidence="8">3.2.1.8</ecNumber>
    </recommendedName>
</protein>
<keyword evidence="13" id="KW-1185">Reference proteome</keyword>
<keyword evidence="9" id="KW-0732">Signal</keyword>
<dbReference type="CDD" id="cd14256">
    <property type="entry name" value="Dockerin_I"/>
    <property type="match status" value="1"/>
</dbReference>
<evidence type="ECO:0000259" key="11">
    <source>
        <dbReference type="PROSITE" id="PS51766"/>
    </source>
</evidence>
<feature type="chain" id="PRO_5003128375" description="Beta-xylanase" evidence="9">
    <location>
        <begin position="30"/>
        <end position="607"/>
    </location>
</feature>
<dbReference type="AlphaFoldDB" id="D9SST3"/>
<keyword evidence="4 8" id="KW-0119">Carbohydrate metabolism</keyword>
<keyword evidence="6 8" id="KW-0624">Polysaccharide degradation</keyword>
<dbReference type="KEGG" id="ccb:Clocel_2900"/>
<dbReference type="GO" id="GO:0045493">
    <property type="term" value="P:xylan catabolic process"/>
    <property type="evidence" value="ECO:0007669"/>
    <property type="project" value="UniProtKB-KW"/>
</dbReference>
<reference evidence="12 13" key="1">
    <citation type="submission" date="2010-08" db="EMBL/GenBank/DDBJ databases">
        <title>Complete sequence of Clostridium cellulovorans 743B.</title>
        <authorList>
            <consortium name="US DOE Joint Genome Institute"/>
            <person name="Lucas S."/>
            <person name="Copeland A."/>
            <person name="Lapidus A."/>
            <person name="Cheng J.-F."/>
            <person name="Bruce D."/>
            <person name="Goodwin L."/>
            <person name="Pitluck S."/>
            <person name="Chertkov O."/>
            <person name="Detter J.C."/>
            <person name="Han C."/>
            <person name="Tapia R."/>
            <person name="Land M."/>
            <person name="Hauser L."/>
            <person name="Chang Y.-J."/>
            <person name="Jeffries C."/>
            <person name="Kyrpides N."/>
            <person name="Ivanova N."/>
            <person name="Mikhailova N."/>
            <person name="Hemme C.L."/>
            <person name="Woyke T."/>
        </authorList>
    </citation>
    <scope>NUCLEOTIDE SEQUENCE [LARGE SCALE GENOMIC DNA]</scope>
    <source>
        <strain evidence="13">ATCC 35296 / DSM 3052 / OCM 3 / 743B</strain>
    </source>
</reference>
<evidence type="ECO:0000256" key="8">
    <source>
        <dbReference type="RuleBase" id="RU361174"/>
    </source>
</evidence>
<dbReference type="PRINTS" id="PR00134">
    <property type="entry name" value="GLHYDRLASE10"/>
</dbReference>
<dbReference type="CAZy" id="GH10">
    <property type="family name" value="Glycoside Hydrolase Family 10"/>
</dbReference>
<dbReference type="Pfam" id="PF00404">
    <property type="entry name" value="Dockerin_1"/>
    <property type="match status" value="1"/>
</dbReference>
<dbReference type="SUPFAM" id="SSF51445">
    <property type="entry name" value="(Trans)glycosidases"/>
    <property type="match status" value="1"/>
</dbReference>
<dbReference type="InterPro" id="IPR002105">
    <property type="entry name" value="Dockerin_1_rpt"/>
</dbReference>
<dbReference type="HOGENOM" id="CLU_019681_1_0_9"/>
<dbReference type="InterPro" id="IPR003305">
    <property type="entry name" value="CenC_carb-bd"/>
</dbReference>
<feature type="active site" description="Nucleophile" evidence="7">
    <location>
        <position position="456"/>
    </location>
</feature>
<gene>
    <name evidence="12" type="ordered locus">Clocel_2900</name>
</gene>
<dbReference type="Pfam" id="PF00331">
    <property type="entry name" value="Glyco_hydro_10"/>
    <property type="match status" value="1"/>
</dbReference>
<evidence type="ECO:0000256" key="3">
    <source>
        <dbReference type="ARBA" id="ARBA00022801"/>
    </source>
</evidence>
<evidence type="ECO:0000259" key="10">
    <source>
        <dbReference type="PROSITE" id="PS51760"/>
    </source>
</evidence>
<evidence type="ECO:0000256" key="4">
    <source>
        <dbReference type="ARBA" id="ARBA00023277"/>
    </source>
</evidence>
<dbReference type="PROSITE" id="PS51760">
    <property type="entry name" value="GH10_2"/>
    <property type="match status" value="1"/>
</dbReference>
<dbReference type="Proteomes" id="UP000002730">
    <property type="component" value="Chromosome"/>
</dbReference>
<dbReference type="STRING" id="573061.Clocel_2900"/>
<evidence type="ECO:0000256" key="2">
    <source>
        <dbReference type="ARBA" id="ARBA00022737"/>
    </source>
</evidence>
<proteinExistence type="inferred from homology"/>
<name>D9SST3_CLOC7</name>
<comment type="similarity">
    <text evidence="1 8">Belongs to the glycosyl hydrolase 10 (cellulase F) family.</text>
</comment>
<accession>D9SST3</accession>
<dbReference type="PROSITE" id="PS51766">
    <property type="entry name" value="DOCKERIN"/>
    <property type="match status" value="1"/>
</dbReference>
<evidence type="ECO:0000313" key="13">
    <source>
        <dbReference type="Proteomes" id="UP000002730"/>
    </source>
</evidence>
<dbReference type="Gene3D" id="1.10.1330.10">
    <property type="entry name" value="Dockerin domain"/>
    <property type="match status" value="1"/>
</dbReference>
<dbReference type="InterPro" id="IPR017853">
    <property type="entry name" value="GH"/>
</dbReference>
<dbReference type="GO" id="GO:0031176">
    <property type="term" value="F:endo-1,4-beta-xylanase activity"/>
    <property type="evidence" value="ECO:0007669"/>
    <property type="project" value="UniProtKB-EC"/>
</dbReference>
<comment type="catalytic activity">
    <reaction evidence="8">
        <text>Endohydrolysis of (1-&gt;4)-beta-D-xylosidic linkages in xylans.</text>
        <dbReference type="EC" id="3.2.1.8"/>
    </reaction>
</comment>
<evidence type="ECO:0000256" key="6">
    <source>
        <dbReference type="ARBA" id="ARBA00023326"/>
    </source>
</evidence>
<dbReference type="SUPFAM" id="SSF63446">
    <property type="entry name" value="Type I dockerin domain"/>
    <property type="match status" value="1"/>
</dbReference>
<dbReference type="CAZy" id="CBM22">
    <property type="family name" value="Carbohydrate-Binding Module Family 22"/>
</dbReference>
<dbReference type="InterPro" id="IPR008979">
    <property type="entry name" value="Galactose-bd-like_sf"/>
</dbReference>
<feature type="signal peptide" evidence="9">
    <location>
        <begin position="1"/>
        <end position="29"/>
    </location>
</feature>
<dbReference type="eggNOG" id="COG3693">
    <property type="taxonomic scope" value="Bacteria"/>
</dbReference>
<dbReference type="InterPro" id="IPR018247">
    <property type="entry name" value="EF_Hand_1_Ca_BS"/>
</dbReference>
<dbReference type="eggNOG" id="COG3507">
    <property type="taxonomic scope" value="Bacteria"/>
</dbReference>